<dbReference type="InterPro" id="IPR048406">
    <property type="entry name" value="GldM_Ig-like-2"/>
</dbReference>
<name>A0A239FAU1_EKHLU</name>
<gene>
    <name evidence="5" type="ORF">SAMN05421640_0577</name>
</gene>
<evidence type="ECO:0000259" key="4">
    <source>
        <dbReference type="Pfam" id="PF21602"/>
    </source>
</evidence>
<feature type="domain" description="Gliding motility-associated protein GldM C-terminal" evidence="1">
    <location>
        <begin position="428"/>
        <end position="533"/>
    </location>
</feature>
<evidence type="ECO:0000259" key="3">
    <source>
        <dbReference type="Pfam" id="PF21601"/>
    </source>
</evidence>
<evidence type="ECO:0000313" key="6">
    <source>
        <dbReference type="Proteomes" id="UP000198393"/>
    </source>
</evidence>
<feature type="domain" description="Gliding motility-associated protein GldM N-terminal" evidence="2">
    <location>
        <begin position="32"/>
        <end position="236"/>
    </location>
</feature>
<dbReference type="NCBIfam" id="TIGR03517">
    <property type="entry name" value="GldM_gliding"/>
    <property type="match status" value="1"/>
</dbReference>
<dbReference type="EMBL" id="FZPD01000001">
    <property type="protein sequence ID" value="SNS53851.1"/>
    <property type="molecule type" value="Genomic_DNA"/>
</dbReference>
<dbReference type="InterPro" id="IPR048405">
    <property type="entry name" value="GldM_Ig-like-1"/>
</dbReference>
<dbReference type="Pfam" id="PF12081">
    <property type="entry name" value="GldM_1st"/>
    <property type="match status" value="1"/>
</dbReference>
<reference evidence="5 6" key="1">
    <citation type="submission" date="2017-06" db="EMBL/GenBank/DDBJ databases">
        <authorList>
            <person name="Kim H.J."/>
            <person name="Triplett B.A."/>
        </authorList>
    </citation>
    <scope>NUCLEOTIDE SEQUENCE [LARGE SCALE GENOMIC DNA]</scope>
    <source>
        <strain evidence="5 6">DSM 19307</strain>
    </source>
</reference>
<dbReference type="Pfam" id="PF12080">
    <property type="entry name" value="GldM_4th"/>
    <property type="match status" value="1"/>
</dbReference>
<proteinExistence type="predicted"/>
<dbReference type="InterPro" id="IPR019859">
    <property type="entry name" value="Motility-assoc_prot_GldM"/>
</dbReference>
<dbReference type="RefSeq" id="WP_089355333.1">
    <property type="nucleotide sequence ID" value="NZ_FZPD01000001.1"/>
</dbReference>
<dbReference type="InterPro" id="IPR022720">
    <property type="entry name" value="Motility-assoc_prot_GldM_N"/>
</dbReference>
<dbReference type="OrthoDB" id="1490890at2"/>
<dbReference type="Pfam" id="PF21601">
    <property type="entry name" value="GldM_2nd"/>
    <property type="match status" value="1"/>
</dbReference>
<evidence type="ECO:0000313" key="5">
    <source>
        <dbReference type="EMBL" id="SNS53851.1"/>
    </source>
</evidence>
<accession>A0A239FAU1</accession>
<feature type="domain" description="Gliding motility-associated protein GldM first immunoglobulin-like" evidence="3">
    <location>
        <begin position="241"/>
        <end position="344"/>
    </location>
</feature>
<sequence length="543" mass="59297">MAGGKETPRQKMIGMMYLVLTALLALNVSSTVLDKFAFINESLERANAETSQRNARTITGMKSAAKDKGNRADDLKVVADAEALRAETTKIMAEMEEYKEKFVEITGGYMEGHKGDRRFIMGKTDYDKVGNYMMPVEEGGDGNGAEMREMLNGYAEYIQGLLKKNGADESKLKQYHKIALDADEDPIYQKDENQKGKKWSQLAFENSPTHAGLATVSEFQANVLSFETSALDFLVKRVGLKDITFDQIKPVIMPESQYVAAGTKYKADMFIAASASGLNDKLVMTYNGEEAPVVGGVGKVEFTATPGNYDKEGNAKKQIVASITVPQGGGTDTTFVDTIDYYVVRPVIQIQSQSVNALYYNCGNALDVQVPALGTQYNPSFSARGGDAIKGSQKGQVTVVPKSQKVTLTVSSGGNVIGSREFGVRAIPAPDIKVYTDAGEVNMKEGIPARTPKLYLRAIPDESFAQFLPNDAKFQVAEAEITLVSGGLGRGSIRAGQEVNLRGMSGRKGDQLVIEIKKVQRQNFRKQVETFPKHTRFINISLK</sequence>
<organism evidence="5 6">
    <name type="scientific">Ekhidna lutea</name>
    <dbReference type="NCBI Taxonomy" id="447679"/>
    <lineage>
        <taxon>Bacteria</taxon>
        <taxon>Pseudomonadati</taxon>
        <taxon>Bacteroidota</taxon>
        <taxon>Cytophagia</taxon>
        <taxon>Cytophagales</taxon>
        <taxon>Reichenbachiellaceae</taxon>
        <taxon>Ekhidna</taxon>
    </lineage>
</organism>
<dbReference type="Pfam" id="PF21602">
    <property type="entry name" value="GldM_3rd"/>
    <property type="match status" value="1"/>
</dbReference>
<protein>
    <submittedName>
        <fullName evidence="5">Gliding motility-associated protein GldM</fullName>
    </submittedName>
</protein>
<dbReference type="InterPro" id="IPR022719">
    <property type="entry name" value="Motility-assoc_prot_GldM_C"/>
</dbReference>
<dbReference type="AlphaFoldDB" id="A0A239FAU1"/>
<evidence type="ECO:0000259" key="2">
    <source>
        <dbReference type="Pfam" id="PF12081"/>
    </source>
</evidence>
<dbReference type="Proteomes" id="UP000198393">
    <property type="component" value="Unassembled WGS sequence"/>
</dbReference>
<evidence type="ECO:0000259" key="1">
    <source>
        <dbReference type="Pfam" id="PF12080"/>
    </source>
</evidence>
<keyword evidence="6" id="KW-1185">Reference proteome</keyword>
<feature type="domain" description="Gliding motility-associated protein GldM second immunoglobulin-like" evidence="4">
    <location>
        <begin position="347"/>
        <end position="425"/>
    </location>
</feature>